<name>A0A4R1R334_HYDET</name>
<dbReference type="EMBL" id="SLUN01000037">
    <property type="protein sequence ID" value="TCL59799.1"/>
    <property type="molecule type" value="Genomic_DNA"/>
</dbReference>
<reference evidence="1 2" key="1">
    <citation type="submission" date="2019-03" db="EMBL/GenBank/DDBJ databases">
        <title>Genomic Encyclopedia of Type Strains, Phase IV (KMG-IV): sequencing the most valuable type-strain genomes for metagenomic binning, comparative biology and taxonomic classification.</title>
        <authorList>
            <person name="Goeker M."/>
        </authorList>
    </citation>
    <scope>NUCLEOTIDE SEQUENCE [LARGE SCALE GENOMIC DNA]</scope>
    <source>
        <strain evidence="1 2">LX-B</strain>
    </source>
</reference>
<evidence type="ECO:0000313" key="1">
    <source>
        <dbReference type="EMBL" id="TCL59799.1"/>
    </source>
</evidence>
<comment type="caution">
    <text evidence="1">The sequence shown here is derived from an EMBL/GenBank/DDBJ whole genome shotgun (WGS) entry which is preliminary data.</text>
</comment>
<protein>
    <submittedName>
        <fullName evidence="1">Uncharacterized protein</fullName>
    </submittedName>
</protein>
<keyword evidence="2" id="KW-1185">Reference proteome</keyword>
<organism evidence="1 2">
    <name type="scientific">Hydrogenispora ethanolica</name>
    <dbReference type="NCBI Taxonomy" id="1082276"/>
    <lineage>
        <taxon>Bacteria</taxon>
        <taxon>Bacillati</taxon>
        <taxon>Bacillota</taxon>
        <taxon>Hydrogenispora</taxon>
    </lineage>
</organism>
<sequence>MLTEKVKEPIKVFAVFYEGRIRPVSFEWRNRKFSEFTIVSTWDGHEGNSRVIFFSIRSDEEFYEVCFRVRRMTWYLNRIISV</sequence>
<dbReference type="AlphaFoldDB" id="A0A4R1R334"/>
<gene>
    <name evidence="1" type="ORF">EDC14_103736</name>
</gene>
<dbReference type="Proteomes" id="UP000295008">
    <property type="component" value="Unassembled WGS sequence"/>
</dbReference>
<evidence type="ECO:0000313" key="2">
    <source>
        <dbReference type="Proteomes" id="UP000295008"/>
    </source>
</evidence>
<proteinExistence type="predicted"/>
<accession>A0A4R1R334</accession>